<dbReference type="InterPro" id="IPR027417">
    <property type="entry name" value="P-loop_NTPase"/>
</dbReference>
<dbReference type="AlphaFoldDB" id="A0A0L6JLP6"/>
<dbReference type="Gene3D" id="3.40.50.300">
    <property type="entry name" value="P-loop containing nucleotide triphosphate hydrolases"/>
    <property type="match status" value="1"/>
</dbReference>
<sequence>MVISVTAPKKGMGQTQSAINLSAMLTKLIKGKVLLGDINKFSKDIEYYFSDTHALKGLDSLISLVEAGLLREDNFDTCVKSINPELDILIANECFELNSYIIDEVISFSEKIYDAIVFDTISGNSLLTHRFFERSDVIVVVLNQYKNVVDMAVGNHMYKEFADKIVYVLNRFRDNINLKTSDVREILKSKGYDGEIFTISYDVSMVNECNDHSVLNFILNKGMKTAAVYEEMLLLAEFLLKKYGSGIKLKDSGAKQGKLFSFLMSRK</sequence>
<proteinExistence type="predicted"/>
<dbReference type="Proteomes" id="UP000036923">
    <property type="component" value="Unassembled WGS sequence"/>
</dbReference>
<evidence type="ECO:0000313" key="2">
    <source>
        <dbReference type="Proteomes" id="UP000036923"/>
    </source>
</evidence>
<comment type="caution">
    <text evidence="1">The sequence shown here is derived from an EMBL/GenBank/DDBJ whole genome shotgun (WGS) entry which is preliminary data.</text>
</comment>
<name>A0A0L6JLP6_9FIRM</name>
<protein>
    <submittedName>
        <fullName evidence="1">AAA domain containing protein</fullName>
    </submittedName>
</protein>
<reference evidence="2" key="1">
    <citation type="submission" date="2015-07" db="EMBL/GenBank/DDBJ databases">
        <title>Near-Complete Genome Sequence of the Cellulolytic Bacterium Bacteroides (Pseudobacteroides) cellulosolvens ATCC 35603.</title>
        <authorList>
            <person name="Dassa B."/>
            <person name="Utturkar S.M."/>
            <person name="Klingeman D.M."/>
            <person name="Hurt R.A."/>
            <person name="Keller M."/>
            <person name="Xu J."/>
            <person name="Reddy Y.H.K."/>
            <person name="Borovok I."/>
            <person name="Grinberg I.R."/>
            <person name="Lamed R."/>
            <person name="Zhivin O."/>
            <person name="Bayer E.A."/>
            <person name="Brown S.D."/>
        </authorList>
    </citation>
    <scope>NUCLEOTIDE SEQUENCE [LARGE SCALE GENOMIC DNA]</scope>
    <source>
        <strain evidence="2">DSM 2933</strain>
    </source>
</reference>
<dbReference type="OrthoDB" id="2842408at2"/>
<dbReference type="STRING" id="398512.Bccel_1996"/>
<dbReference type="EMBL" id="LGTC01000001">
    <property type="protein sequence ID" value="KNY26731.1"/>
    <property type="molecule type" value="Genomic_DNA"/>
</dbReference>
<organism evidence="1 2">
    <name type="scientific">Pseudobacteroides cellulosolvens ATCC 35603 = DSM 2933</name>
    <dbReference type="NCBI Taxonomy" id="398512"/>
    <lineage>
        <taxon>Bacteria</taxon>
        <taxon>Bacillati</taxon>
        <taxon>Bacillota</taxon>
        <taxon>Clostridia</taxon>
        <taxon>Eubacteriales</taxon>
        <taxon>Oscillospiraceae</taxon>
        <taxon>Pseudobacteroides</taxon>
    </lineage>
</organism>
<dbReference type="SUPFAM" id="SSF52540">
    <property type="entry name" value="P-loop containing nucleoside triphosphate hydrolases"/>
    <property type="match status" value="1"/>
</dbReference>
<dbReference type="eggNOG" id="COG4963">
    <property type="taxonomic scope" value="Bacteria"/>
</dbReference>
<gene>
    <name evidence="1" type="ORF">Bccel_1996</name>
</gene>
<keyword evidence="2" id="KW-1185">Reference proteome</keyword>
<evidence type="ECO:0000313" key="1">
    <source>
        <dbReference type="EMBL" id="KNY26731.1"/>
    </source>
</evidence>
<accession>A0A0L6JLP6</accession>
<dbReference type="RefSeq" id="WP_036946835.1">
    <property type="nucleotide sequence ID" value="NZ_KN050764.1"/>
</dbReference>